<dbReference type="PANTHER" id="PTHR45733:SF10">
    <property type="entry name" value="FORMIN-LIKE PROTEIN 15A-RELATED"/>
    <property type="match status" value="1"/>
</dbReference>
<keyword evidence="6" id="KW-1185">Reference proteome</keyword>
<gene>
    <name evidence="5" type="ORF">GUJ93_ZPchr0013g37506</name>
</gene>
<reference evidence="5" key="2">
    <citation type="submission" date="2021-02" db="EMBL/GenBank/DDBJ databases">
        <authorList>
            <person name="Kimball J.A."/>
            <person name="Haas M.W."/>
            <person name="Macchietto M."/>
            <person name="Kono T."/>
            <person name="Duquette J."/>
            <person name="Shao M."/>
        </authorList>
    </citation>
    <scope>NUCLEOTIDE SEQUENCE</scope>
    <source>
        <tissue evidence="5">Fresh leaf tissue</tissue>
    </source>
</reference>
<evidence type="ECO:0000313" key="5">
    <source>
        <dbReference type="EMBL" id="KAG8099468.1"/>
    </source>
</evidence>
<feature type="region of interest" description="Disordered" evidence="3">
    <location>
        <begin position="1"/>
        <end position="53"/>
    </location>
</feature>
<dbReference type="InterPro" id="IPR015425">
    <property type="entry name" value="FH2_Formin"/>
</dbReference>
<evidence type="ECO:0000313" key="6">
    <source>
        <dbReference type="Proteomes" id="UP000729402"/>
    </source>
</evidence>
<feature type="compositionally biased region" description="Basic and acidic residues" evidence="3">
    <location>
        <begin position="381"/>
        <end position="396"/>
    </location>
</feature>
<dbReference type="PANTHER" id="PTHR45733">
    <property type="entry name" value="FORMIN-J"/>
    <property type="match status" value="1"/>
</dbReference>
<feature type="compositionally biased region" description="Basic and acidic residues" evidence="3">
    <location>
        <begin position="36"/>
        <end position="53"/>
    </location>
</feature>
<evidence type="ECO:0000256" key="1">
    <source>
        <dbReference type="ARBA" id="ARBA00006468"/>
    </source>
</evidence>
<feature type="domain" description="FH2" evidence="4">
    <location>
        <begin position="1"/>
        <end position="358"/>
    </location>
</feature>
<name>A0A8J5X3X3_ZIZPA</name>
<evidence type="ECO:0000256" key="2">
    <source>
        <dbReference type="RuleBase" id="RU361260"/>
    </source>
</evidence>
<dbReference type="EMBL" id="JAAALK010000079">
    <property type="protein sequence ID" value="KAG8099468.1"/>
    <property type="molecule type" value="Genomic_DNA"/>
</dbReference>
<comment type="caution">
    <text evidence="5">The sequence shown here is derived from an EMBL/GenBank/DDBJ whole genome shotgun (WGS) entry which is preliminary data.</text>
</comment>
<reference evidence="5" key="1">
    <citation type="journal article" date="2021" name="bioRxiv">
        <title>Whole Genome Assembly and Annotation of Northern Wild Rice, Zizania palustris L., Supports a Whole Genome Duplication in the Zizania Genus.</title>
        <authorList>
            <person name="Haas M."/>
            <person name="Kono T."/>
            <person name="Macchietto M."/>
            <person name="Millas R."/>
            <person name="McGilp L."/>
            <person name="Shao M."/>
            <person name="Duquette J."/>
            <person name="Hirsch C.N."/>
            <person name="Kimball J."/>
        </authorList>
    </citation>
    <scope>NUCLEOTIDE SEQUENCE</scope>
    <source>
        <tissue evidence="5">Fresh leaf tissue</tissue>
    </source>
</reference>
<feature type="region of interest" description="Disordered" evidence="3">
    <location>
        <begin position="340"/>
        <end position="396"/>
    </location>
</feature>
<dbReference type="PROSITE" id="PS51444">
    <property type="entry name" value="FH2"/>
    <property type="match status" value="1"/>
</dbReference>
<protein>
    <recommendedName>
        <fullName evidence="2">Formin-like protein</fullName>
    </recommendedName>
</protein>
<dbReference type="SMART" id="SM00498">
    <property type="entry name" value="FH2"/>
    <property type="match status" value="1"/>
</dbReference>
<dbReference type="Proteomes" id="UP000729402">
    <property type="component" value="Unassembled WGS sequence"/>
</dbReference>
<feature type="compositionally biased region" description="Basic and acidic residues" evidence="3">
    <location>
        <begin position="340"/>
        <end position="360"/>
    </location>
</feature>
<evidence type="ECO:0000259" key="4">
    <source>
        <dbReference type="PROSITE" id="PS51444"/>
    </source>
</evidence>
<evidence type="ECO:0000256" key="3">
    <source>
        <dbReference type="SAM" id="MobiDB-lite"/>
    </source>
</evidence>
<feature type="compositionally biased region" description="Polar residues" evidence="3">
    <location>
        <begin position="370"/>
        <end position="380"/>
    </location>
</feature>
<dbReference type="AlphaFoldDB" id="A0A8J5X3X3"/>
<dbReference type="Pfam" id="PF02181">
    <property type="entry name" value="FH2"/>
    <property type="match status" value="1"/>
</dbReference>
<dbReference type="InterPro" id="IPR051144">
    <property type="entry name" value="Formin_homology_domain"/>
</dbReference>
<organism evidence="5 6">
    <name type="scientific">Zizania palustris</name>
    <name type="common">Northern wild rice</name>
    <dbReference type="NCBI Taxonomy" id="103762"/>
    <lineage>
        <taxon>Eukaryota</taxon>
        <taxon>Viridiplantae</taxon>
        <taxon>Streptophyta</taxon>
        <taxon>Embryophyta</taxon>
        <taxon>Tracheophyta</taxon>
        <taxon>Spermatophyta</taxon>
        <taxon>Magnoliopsida</taxon>
        <taxon>Liliopsida</taxon>
        <taxon>Poales</taxon>
        <taxon>Poaceae</taxon>
        <taxon>BOP clade</taxon>
        <taxon>Oryzoideae</taxon>
        <taxon>Oryzeae</taxon>
        <taxon>Zizaniinae</taxon>
        <taxon>Zizania</taxon>
    </lineage>
</organism>
<proteinExistence type="inferred from homology"/>
<accession>A0A8J5X3X3</accession>
<comment type="similarity">
    <text evidence="1">Belongs to the formin-like family. Class-II subfamily.</text>
</comment>
<sequence length="396" mass="44526">MQGSLWEELQRNDDSQSGSEFDLSELESLFPAAVPKSDDSSKSDSRRKSLGSKPEKVHLVDLRRANNTEIMLTKVKMPLPELVSAALALDQSTLDVDQVENLIKFCPTKEEMELLKNYTGDKENLGKCEQFFLELMKVPRMESKLRVFSFKIQFGSQVADLRKSLNTIDSSCNEIRSSLKLKEIMKKILLLGNTLNQGTARGAAVGFRLDSLLKLTDTRATNSKMTLMHYLCKVLAVKSPQLLNFYVDLVNLEATSKLEYDASERDGPVSEIFREKLKEFTDNAGADVQSLSSLFSEVGKKADALIKYFGEDPVRCPFEQVITTFLTFVTMFRKAHEENHKQAELDKKKAEKEAEAEKSKAQLATKNDSKPSNPSRQSKQTSDKTRVASRRGKDVG</sequence>
<dbReference type="OrthoDB" id="1668162at2759"/>